<dbReference type="InterPro" id="IPR033379">
    <property type="entry name" value="Acid_Pase_AS"/>
</dbReference>
<dbReference type="CDD" id="cd07061">
    <property type="entry name" value="HP_HAP_like"/>
    <property type="match status" value="1"/>
</dbReference>
<dbReference type="PROSITE" id="PS00616">
    <property type="entry name" value="HIS_ACID_PHOSPHAT_1"/>
    <property type="match status" value="1"/>
</dbReference>
<dbReference type="PANTHER" id="PTHR11567">
    <property type="entry name" value="ACID PHOSPHATASE-RELATED"/>
    <property type="match status" value="1"/>
</dbReference>
<sequence>MKQIILLLFIIIPIIKAKDLVLIQALWRHGDRSPSGGYPNDPYPESFWPVPWGELSPLGMDQHFRQGLKIKQRYVEQFRFLNSTYHKSEVSARSTDVDRCLASAYSSLAGLYSDSTTSYPTNNSKWPKNWTPIPVHTVPLESDNLLNPDFACAKLEAEEAKLGTNVKFLEYAASKAPLLLQVSEDSGIKITDIRDLKDLFDSLKIEKYHNLTLPSWVTDDLYSELEDVVNTVWDLLGGQSKIDIPENTQLIKLKGGNLLKTMVGNMENSRETIKNNGINQRKYNIFSAHDTTVAAFLRTLGAKDGVLGNSEPNFASIVMVELWKDNNNNFFVQVVYSDDAESQFRTITKYVSGCNNESYCPLDTFITRSDKYMPKNIDTECL</sequence>
<accession>A0A0N5CD56</accession>
<feature type="chain" id="PRO_5005895704" evidence="3">
    <location>
        <begin position="18"/>
        <end position="382"/>
    </location>
</feature>
<dbReference type="PANTHER" id="PTHR11567:SF210">
    <property type="entry name" value="ACID PHOSPHATASE 5-RELATED"/>
    <property type="match status" value="1"/>
</dbReference>
<protein>
    <submittedName>
        <fullName evidence="5">Lysosomal acid phosphatase</fullName>
    </submittedName>
</protein>
<dbReference type="GO" id="GO:0003993">
    <property type="term" value="F:acid phosphatase activity"/>
    <property type="evidence" value="ECO:0007669"/>
    <property type="project" value="UniProtKB-EC"/>
</dbReference>
<dbReference type="InterPro" id="IPR000560">
    <property type="entry name" value="His_Pase_clade-2"/>
</dbReference>
<dbReference type="AlphaFoldDB" id="A0A0N5CD56"/>
<evidence type="ECO:0000256" key="3">
    <source>
        <dbReference type="SAM" id="SignalP"/>
    </source>
</evidence>
<dbReference type="InterPro" id="IPR029033">
    <property type="entry name" value="His_PPase_superfam"/>
</dbReference>
<dbReference type="WBParaSite" id="SPAL_0001580200.1">
    <property type="protein sequence ID" value="SPAL_0001580200.1"/>
    <property type="gene ID" value="SPAL_0001580200"/>
</dbReference>
<name>A0A0N5CD56_STREA</name>
<feature type="signal peptide" evidence="3">
    <location>
        <begin position="1"/>
        <end position="17"/>
    </location>
</feature>
<comment type="catalytic activity">
    <reaction evidence="1">
        <text>a phosphate monoester + H2O = an alcohol + phosphate</text>
        <dbReference type="Rhea" id="RHEA:15017"/>
        <dbReference type="ChEBI" id="CHEBI:15377"/>
        <dbReference type="ChEBI" id="CHEBI:30879"/>
        <dbReference type="ChEBI" id="CHEBI:43474"/>
        <dbReference type="ChEBI" id="CHEBI:67140"/>
        <dbReference type="EC" id="3.1.3.2"/>
    </reaction>
</comment>
<dbReference type="Gene3D" id="3.40.50.1240">
    <property type="entry name" value="Phosphoglycerate mutase-like"/>
    <property type="match status" value="1"/>
</dbReference>
<evidence type="ECO:0000256" key="2">
    <source>
        <dbReference type="ARBA" id="ARBA00005375"/>
    </source>
</evidence>
<dbReference type="SUPFAM" id="SSF53254">
    <property type="entry name" value="Phosphoglycerate mutase-like"/>
    <property type="match status" value="1"/>
</dbReference>
<keyword evidence="3" id="KW-0732">Signal</keyword>
<proteinExistence type="inferred from homology"/>
<dbReference type="Pfam" id="PF00328">
    <property type="entry name" value="His_Phos_2"/>
    <property type="match status" value="1"/>
</dbReference>
<dbReference type="Proteomes" id="UP000046392">
    <property type="component" value="Unplaced"/>
</dbReference>
<evidence type="ECO:0000256" key="1">
    <source>
        <dbReference type="ARBA" id="ARBA00000032"/>
    </source>
</evidence>
<dbReference type="InterPro" id="IPR050645">
    <property type="entry name" value="Histidine_acid_phosphatase"/>
</dbReference>
<keyword evidence="4" id="KW-1185">Reference proteome</keyword>
<organism evidence="4 5">
    <name type="scientific">Strongyloides papillosus</name>
    <name type="common">Intestinal threadworm</name>
    <dbReference type="NCBI Taxonomy" id="174720"/>
    <lineage>
        <taxon>Eukaryota</taxon>
        <taxon>Metazoa</taxon>
        <taxon>Ecdysozoa</taxon>
        <taxon>Nematoda</taxon>
        <taxon>Chromadorea</taxon>
        <taxon>Rhabditida</taxon>
        <taxon>Tylenchina</taxon>
        <taxon>Panagrolaimomorpha</taxon>
        <taxon>Strongyloidoidea</taxon>
        <taxon>Strongyloididae</taxon>
        <taxon>Strongyloides</taxon>
    </lineage>
</organism>
<evidence type="ECO:0000313" key="4">
    <source>
        <dbReference type="Proteomes" id="UP000046392"/>
    </source>
</evidence>
<comment type="similarity">
    <text evidence="2">Belongs to the histidine acid phosphatase family.</text>
</comment>
<reference evidence="5" key="1">
    <citation type="submission" date="2017-02" db="UniProtKB">
        <authorList>
            <consortium name="WormBaseParasite"/>
        </authorList>
    </citation>
    <scope>IDENTIFICATION</scope>
</reference>
<evidence type="ECO:0000313" key="5">
    <source>
        <dbReference type="WBParaSite" id="SPAL_0001580200.1"/>
    </source>
</evidence>
<dbReference type="STRING" id="174720.A0A0N5CD56"/>